<organism evidence="8 9">
    <name type="scientific">Clostridium innocuum</name>
    <dbReference type="NCBI Taxonomy" id="1522"/>
    <lineage>
        <taxon>Bacteria</taxon>
        <taxon>Bacillati</taxon>
        <taxon>Bacillota</taxon>
        <taxon>Clostridia</taxon>
        <taxon>Eubacteriales</taxon>
        <taxon>Clostridiaceae</taxon>
        <taxon>Clostridium</taxon>
    </lineage>
</organism>
<evidence type="ECO:0000256" key="3">
    <source>
        <dbReference type="ARBA" id="ARBA00012966"/>
    </source>
</evidence>
<comment type="cofactor">
    <cofactor evidence="1">
        <name>Mg(2+)</name>
        <dbReference type="ChEBI" id="CHEBI:18420"/>
    </cofactor>
</comment>
<keyword evidence="5 8" id="KW-0418">Kinase</keyword>
<dbReference type="Proteomes" id="UP000030008">
    <property type="component" value="Unassembled WGS sequence"/>
</dbReference>
<reference evidence="8 9" key="1">
    <citation type="submission" date="2014-08" db="EMBL/GenBank/DDBJ databases">
        <title>Clostridium innocuum, an unnegligible vancomycin-resistant pathogen causing extra-intestinal infections.</title>
        <authorList>
            <person name="Feng Y."/>
            <person name="Chiu C.-H."/>
        </authorList>
    </citation>
    <scope>NUCLEOTIDE SEQUENCE [LARGE SCALE GENOMIC DNA]</scope>
    <source>
        <strain evidence="8 9">AN88</strain>
    </source>
</reference>
<dbReference type="GO" id="GO:0004550">
    <property type="term" value="F:nucleoside diphosphate kinase activity"/>
    <property type="evidence" value="ECO:0007669"/>
    <property type="project" value="UniProtKB-EC"/>
</dbReference>
<comment type="caution">
    <text evidence="8">The sequence shown here is derived from an EMBL/GenBank/DDBJ whole genome shotgun (WGS) entry which is preliminary data.</text>
</comment>
<proteinExistence type="inferred from homology"/>
<name>A0A099I3V8_CLOIN</name>
<evidence type="ECO:0000256" key="1">
    <source>
        <dbReference type="ARBA" id="ARBA00001946"/>
    </source>
</evidence>
<dbReference type="SUPFAM" id="SSF54919">
    <property type="entry name" value="Nucleoside diphosphate kinase, NDK"/>
    <property type="match status" value="1"/>
</dbReference>
<evidence type="ECO:0000256" key="5">
    <source>
        <dbReference type="ARBA" id="ARBA00022777"/>
    </source>
</evidence>
<sequence>MKQKTFLMLKPDAFAGGHAQEVLRELRSHGLVIEKSCTLTVTMDVMKTLIDHYAGVIDSMSKDFNFPGKLFNSFYYDGPHTIMPMEVSYEGSDDIITLTRTLAGKTNPQDAGADTIRGKYSDDSYEKASAAVRLVNNVIHASDSHESAQRELNIWKSYLK</sequence>
<protein>
    <recommendedName>
        <fullName evidence="3">nucleoside-diphosphate kinase</fullName>
        <ecNumber evidence="3">2.7.4.6</ecNumber>
    </recommendedName>
</protein>
<dbReference type="InterPro" id="IPR036850">
    <property type="entry name" value="NDK-like_dom_sf"/>
</dbReference>
<evidence type="ECO:0000256" key="4">
    <source>
        <dbReference type="ARBA" id="ARBA00022679"/>
    </source>
</evidence>
<dbReference type="PROSITE" id="PS51374">
    <property type="entry name" value="NDPK_LIKE"/>
    <property type="match status" value="1"/>
</dbReference>
<evidence type="ECO:0000313" key="8">
    <source>
        <dbReference type="EMBL" id="KGJ52355.1"/>
    </source>
</evidence>
<gene>
    <name evidence="8" type="ORF">CIAN88_15030</name>
</gene>
<keyword evidence="6" id="KW-0546">Nucleotide metabolism</keyword>
<evidence type="ECO:0000313" key="9">
    <source>
        <dbReference type="Proteomes" id="UP000030008"/>
    </source>
</evidence>
<dbReference type="EMBL" id="JQIF01000069">
    <property type="protein sequence ID" value="KGJ52355.1"/>
    <property type="molecule type" value="Genomic_DNA"/>
</dbReference>
<dbReference type="InterPro" id="IPR034907">
    <property type="entry name" value="NDK-like_dom"/>
</dbReference>
<dbReference type="PANTHER" id="PTHR11349">
    <property type="entry name" value="NUCLEOSIDE DIPHOSPHATE KINASE"/>
    <property type="match status" value="1"/>
</dbReference>
<dbReference type="SMART" id="SM00562">
    <property type="entry name" value="NDK"/>
    <property type="match status" value="1"/>
</dbReference>
<dbReference type="Pfam" id="PF00334">
    <property type="entry name" value="NDK"/>
    <property type="match status" value="1"/>
</dbReference>
<accession>A0A099I3V8</accession>
<evidence type="ECO:0000256" key="6">
    <source>
        <dbReference type="ARBA" id="ARBA00023080"/>
    </source>
</evidence>
<evidence type="ECO:0000256" key="7">
    <source>
        <dbReference type="PROSITE-ProRule" id="PRU00706"/>
    </source>
</evidence>
<keyword evidence="4" id="KW-0808">Transferase</keyword>
<comment type="caution">
    <text evidence="7">Lacks conserved residue(s) required for the propagation of feature annotation.</text>
</comment>
<dbReference type="EC" id="2.7.4.6" evidence="3"/>
<dbReference type="Gene3D" id="3.30.70.141">
    <property type="entry name" value="Nucleoside diphosphate kinase-like domain"/>
    <property type="match status" value="1"/>
</dbReference>
<comment type="similarity">
    <text evidence="2 7">Belongs to the NDK family.</text>
</comment>
<dbReference type="AlphaFoldDB" id="A0A099I3V8"/>
<dbReference type="GO" id="GO:0009117">
    <property type="term" value="P:nucleotide metabolic process"/>
    <property type="evidence" value="ECO:0007669"/>
    <property type="project" value="UniProtKB-KW"/>
</dbReference>
<dbReference type="RefSeq" id="WP_044906349.1">
    <property type="nucleotide sequence ID" value="NZ_CAXUJB010000003.1"/>
</dbReference>
<evidence type="ECO:0000256" key="2">
    <source>
        <dbReference type="ARBA" id="ARBA00008142"/>
    </source>
</evidence>